<organism evidence="7 8">
    <name type="scientific">Ehrlichia cf. muris str. EmCRT</name>
    <dbReference type="NCBI Taxonomy" id="1359167"/>
    <lineage>
        <taxon>Bacteria</taxon>
        <taxon>Pseudomonadati</taxon>
        <taxon>Pseudomonadota</taxon>
        <taxon>Alphaproteobacteria</taxon>
        <taxon>Rickettsiales</taxon>
        <taxon>Anaplasmataceae</taxon>
        <taxon>Ehrlichia</taxon>
    </lineage>
</organism>
<evidence type="ECO:0000256" key="5">
    <source>
        <dbReference type="SAM" id="Phobius"/>
    </source>
</evidence>
<dbReference type="PATRIC" id="fig|1359167.3.peg.405"/>
<keyword evidence="2" id="KW-0645">Protease</keyword>
<dbReference type="Pfam" id="PF01343">
    <property type="entry name" value="Peptidase_S49"/>
    <property type="match status" value="1"/>
</dbReference>
<sequence>MSDQLLKIEILNSRVKLWRILAFFMIFISLMLGNYVDLSNVSNFLDNQYIAKINIEGKIETNNETYMLLKRVAESNNITGLILNINSPGGSVTGSEILYQSIRNVSKNKPVVALLNDFAASGGYMAAVAADHIISRHTTITGSIGVLMQYIGISSLAEKMGISLKSIKSSDLKAETSPFEELTKEKEESIRRIIKEYYEYFVDVVADRRKMEKSQVLKIANGSVYTGSEALSIGLIDQIGGEDEAMAWFHSQNINTKKVKTLSKKSYQSIFGNVSSVISQVIHYYINK</sequence>
<evidence type="ECO:0000256" key="4">
    <source>
        <dbReference type="ARBA" id="ARBA00022825"/>
    </source>
</evidence>
<evidence type="ECO:0000256" key="1">
    <source>
        <dbReference type="ARBA" id="ARBA00008683"/>
    </source>
</evidence>
<protein>
    <submittedName>
        <fullName evidence="7">Signal peptide peptidase SppA, 36K type</fullName>
        <ecNumber evidence="7">3.4.-.-</ecNumber>
    </submittedName>
</protein>
<proteinExistence type="inferred from homology"/>
<dbReference type="EMBL" id="LANU01000002">
    <property type="protein sequence ID" value="KJV65478.1"/>
    <property type="molecule type" value="Genomic_DNA"/>
</dbReference>
<feature type="transmembrane region" description="Helical" evidence="5">
    <location>
        <begin position="17"/>
        <end position="36"/>
    </location>
</feature>
<evidence type="ECO:0000256" key="2">
    <source>
        <dbReference type="ARBA" id="ARBA00022670"/>
    </source>
</evidence>
<accession>A0A0F3NBK2</accession>
<keyword evidence="5" id="KW-0472">Membrane</keyword>
<dbReference type="Gene3D" id="3.90.226.10">
    <property type="entry name" value="2-enoyl-CoA Hydratase, Chain A, domain 1"/>
    <property type="match status" value="1"/>
</dbReference>
<dbReference type="Gene3D" id="6.20.330.10">
    <property type="match status" value="1"/>
</dbReference>
<evidence type="ECO:0000256" key="3">
    <source>
        <dbReference type="ARBA" id="ARBA00022801"/>
    </source>
</evidence>
<keyword evidence="5" id="KW-1133">Transmembrane helix</keyword>
<dbReference type="CDD" id="cd07023">
    <property type="entry name" value="S49_Sppa_N_C"/>
    <property type="match status" value="1"/>
</dbReference>
<keyword evidence="5" id="KW-0812">Transmembrane</keyword>
<dbReference type="EC" id="3.4.-.-" evidence="7"/>
<dbReference type="GO" id="GO:0008236">
    <property type="term" value="F:serine-type peptidase activity"/>
    <property type="evidence" value="ECO:0007669"/>
    <property type="project" value="UniProtKB-KW"/>
</dbReference>
<comment type="caution">
    <text evidence="7">The sequence shown here is derived from an EMBL/GenBank/DDBJ whole genome shotgun (WGS) entry which is preliminary data.</text>
</comment>
<gene>
    <name evidence="7" type="primary">sppA</name>
    <name evidence="7" type="ORF">EMUCRT_0422</name>
</gene>
<dbReference type="GO" id="GO:0006508">
    <property type="term" value="P:proteolysis"/>
    <property type="evidence" value="ECO:0007669"/>
    <property type="project" value="UniProtKB-KW"/>
</dbReference>
<comment type="similarity">
    <text evidence="1">Belongs to the peptidase S49 family.</text>
</comment>
<dbReference type="Proteomes" id="UP000033546">
    <property type="component" value="Unassembled WGS sequence"/>
</dbReference>
<reference evidence="7 8" key="1">
    <citation type="submission" date="2015-02" db="EMBL/GenBank/DDBJ databases">
        <title>Genome Sequencing of Rickettsiales.</title>
        <authorList>
            <person name="Daugherty S.C."/>
            <person name="Su Q."/>
            <person name="Abolude K."/>
            <person name="Beier-Sexton M."/>
            <person name="Carlyon J.A."/>
            <person name="Carter R."/>
            <person name="Day N.P."/>
            <person name="Dumler S.J."/>
            <person name="Dyachenko V."/>
            <person name="Godinez A."/>
            <person name="Kurtti T.J."/>
            <person name="Lichay M."/>
            <person name="Mullins K.E."/>
            <person name="Ott S."/>
            <person name="Pappas-Brown V."/>
            <person name="Paris D.H."/>
            <person name="Patel P."/>
            <person name="Richards A.L."/>
            <person name="Sadzewicz L."/>
            <person name="Sears K."/>
            <person name="Seidman D."/>
            <person name="Sengamalay N."/>
            <person name="Stenos J."/>
            <person name="Tallon L.J."/>
            <person name="Vincent G."/>
            <person name="Fraser C.M."/>
            <person name="Munderloh U."/>
            <person name="Dunning-Hotopp J.C."/>
        </authorList>
    </citation>
    <scope>NUCLEOTIDE SEQUENCE [LARGE SCALE GENOMIC DNA]</scope>
    <source>
        <strain evidence="7 8">EmCRT</strain>
    </source>
</reference>
<dbReference type="NCBIfam" id="TIGR00706">
    <property type="entry name" value="SppA_dom"/>
    <property type="match status" value="1"/>
</dbReference>
<dbReference type="InterPro" id="IPR047272">
    <property type="entry name" value="S49_SppA_C"/>
</dbReference>
<dbReference type="PANTHER" id="PTHR42987:SF6">
    <property type="entry name" value="PROTEINASE IV"/>
    <property type="match status" value="1"/>
</dbReference>
<feature type="domain" description="Peptidase S49" evidence="6">
    <location>
        <begin position="105"/>
        <end position="250"/>
    </location>
</feature>
<dbReference type="InterPro" id="IPR029045">
    <property type="entry name" value="ClpP/crotonase-like_dom_sf"/>
</dbReference>
<evidence type="ECO:0000313" key="8">
    <source>
        <dbReference type="Proteomes" id="UP000033546"/>
    </source>
</evidence>
<evidence type="ECO:0000313" key="7">
    <source>
        <dbReference type="EMBL" id="KJV65478.1"/>
    </source>
</evidence>
<keyword evidence="3 7" id="KW-0378">Hydrolase</keyword>
<dbReference type="SUPFAM" id="SSF52096">
    <property type="entry name" value="ClpP/crotonase"/>
    <property type="match status" value="1"/>
</dbReference>
<name>A0A0F3NBK2_9RICK</name>
<dbReference type="InterPro" id="IPR002142">
    <property type="entry name" value="Peptidase_S49"/>
</dbReference>
<dbReference type="RefSeq" id="WP_045804778.1">
    <property type="nucleotide sequence ID" value="NZ_LANU01000002.1"/>
</dbReference>
<keyword evidence="4" id="KW-0720">Serine protease</keyword>
<dbReference type="InterPro" id="IPR004635">
    <property type="entry name" value="Pept_S49_SppA"/>
</dbReference>
<dbReference type="PANTHER" id="PTHR42987">
    <property type="entry name" value="PEPTIDASE S49"/>
    <property type="match status" value="1"/>
</dbReference>
<evidence type="ECO:0000259" key="6">
    <source>
        <dbReference type="Pfam" id="PF01343"/>
    </source>
</evidence>
<dbReference type="AlphaFoldDB" id="A0A0F3NBK2"/>